<accession>A0A699V7C1</accession>
<gene>
    <name evidence="1" type="ORF">Tci_901690</name>
</gene>
<evidence type="ECO:0000313" key="1">
    <source>
        <dbReference type="EMBL" id="GFD29721.1"/>
    </source>
</evidence>
<proteinExistence type="predicted"/>
<feature type="non-terminal residue" evidence="1">
    <location>
        <position position="38"/>
    </location>
</feature>
<comment type="caution">
    <text evidence="1">The sequence shown here is derived from an EMBL/GenBank/DDBJ whole genome shotgun (WGS) entry which is preliminary data.</text>
</comment>
<protein>
    <submittedName>
        <fullName evidence="1">Uncharacterized protein</fullName>
    </submittedName>
</protein>
<dbReference type="EMBL" id="BKCJ011397425">
    <property type="protein sequence ID" value="GFD29721.1"/>
    <property type="molecule type" value="Genomic_DNA"/>
</dbReference>
<reference evidence="1" key="1">
    <citation type="journal article" date="2019" name="Sci. Rep.">
        <title>Draft genome of Tanacetum cinerariifolium, the natural source of mosquito coil.</title>
        <authorList>
            <person name="Yamashiro T."/>
            <person name="Shiraishi A."/>
            <person name="Satake H."/>
            <person name="Nakayama K."/>
        </authorList>
    </citation>
    <scope>NUCLEOTIDE SEQUENCE</scope>
</reference>
<sequence length="38" mass="4081">MDAPTLPVAAEKNPRDPIDIRVDIVHPTPADVFPTATV</sequence>
<dbReference type="AlphaFoldDB" id="A0A699V7C1"/>
<organism evidence="1">
    <name type="scientific">Tanacetum cinerariifolium</name>
    <name type="common">Dalmatian daisy</name>
    <name type="synonym">Chrysanthemum cinerariifolium</name>
    <dbReference type="NCBI Taxonomy" id="118510"/>
    <lineage>
        <taxon>Eukaryota</taxon>
        <taxon>Viridiplantae</taxon>
        <taxon>Streptophyta</taxon>
        <taxon>Embryophyta</taxon>
        <taxon>Tracheophyta</taxon>
        <taxon>Spermatophyta</taxon>
        <taxon>Magnoliopsida</taxon>
        <taxon>eudicotyledons</taxon>
        <taxon>Gunneridae</taxon>
        <taxon>Pentapetalae</taxon>
        <taxon>asterids</taxon>
        <taxon>campanulids</taxon>
        <taxon>Asterales</taxon>
        <taxon>Asteraceae</taxon>
        <taxon>Asteroideae</taxon>
        <taxon>Anthemideae</taxon>
        <taxon>Anthemidinae</taxon>
        <taxon>Tanacetum</taxon>
    </lineage>
</organism>
<name>A0A699V7C1_TANCI</name>